<proteinExistence type="predicted"/>
<dbReference type="PANTHER" id="PTHR43415:SF3">
    <property type="entry name" value="GNAT-FAMILY ACETYLTRANSFERASE"/>
    <property type="match status" value="1"/>
</dbReference>
<gene>
    <name evidence="2" type="ORF">CVO96_16295</name>
</gene>
<sequence>MALSLRPLRWGDEEVAVRWGADDEFCLATGWTPRLPPGHLREHWQGILATHDPGFLRLGIERDGALVGFVDLAGLDGQSAEFGIAIGERALWGQGVGRAAGRLLLGLAFAELGLRQVRAEVHLTNARSHALMRRLGFVAVGQGQSEEYRGAVVPLVRYALQREDFASRRDTD</sequence>
<dbReference type="GO" id="GO:0016747">
    <property type="term" value="F:acyltransferase activity, transferring groups other than amino-acyl groups"/>
    <property type="evidence" value="ECO:0007669"/>
    <property type="project" value="InterPro"/>
</dbReference>
<dbReference type="InterPro" id="IPR016181">
    <property type="entry name" value="Acyl_CoA_acyltransferase"/>
</dbReference>
<dbReference type="AlphaFoldDB" id="A0A2K3V1P6"/>
<reference evidence="2 3" key="1">
    <citation type="submission" date="2018-01" db="EMBL/GenBank/DDBJ databases">
        <title>Deinococcus koreensis sp. nov., a radiation-resistant bacterium isolated from river water.</title>
        <authorList>
            <person name="Choi A."/>
        </authorList>
    </citation>
    <scope>NUCLEOTIDE SEQUENCE [LARGE SCALE GENOMIC DNA]</scope>
    <source>
        <strain evidence="2 3">SJW1-2</strain>
    </source>
</reference>
<comment type="caution">
    <text evidence="2">The sequence shown here is derived from an EMBL/GenBank/DDBJ whole genome shotgun (WGS) entry which is preliminary data.</text>
</comment>
<dbReference type="SUPFAM" id="SSF55729">
    <property type="entry name" value="Acyl-CoA N-acyltransferases (Nat)"/>
    <property type="match status" value="1"/>
</dbReference>
<name>A0A2K3V1P6_9DEIO</name>
<dbReference type="EMBL" id="PPPD01000001">
    <property type="protein sequence ID" value="PNY82705.1"/>
    <property type="molecule type" value="Genomic_DNA"/>
</dbReference>
<keyword evidence="2" id="KW-0808">Transferase</keyword>
<dbReference type="InterPro" id="IPR000182">
    <property type="entry name" value="GNAT_dom"/>
</dbReference>
<keyword evidence="3" id="KW-1185">Reference proteome</keyword>
<dbReference type="PROSITE" id="PS51186">
    <property type="entry name" value="GNAT"/>
    <property type="match status" value="1"/>
</dbReference>
<evidence type="ECO:0000313" key="3">
    <source>
        <dbReference type="Proteomes" id="UP000236379"/>
    </source>
</evidence>
<dbReference type="RefSeq" id="WP_103313138.1">
    <property type="nucleotide sequence ID" value="NZ_PPPD01000001.1"/>
</dbReference>
<dbReference type="Gene3D" id="3.40.630.30">
    <property type="match status" value="1"/>
</dbReference>
<accession>A0A2K3V1P6</accession>
<dbReference type="PANTHER" id="PTHR43415">
    <property type="entry name" value="SPERMIDINE N(1)-ACETYLTRANSFERASE"/>
    <property type="match status" value="1"/>
</dbReference>
<dbReference type="Proteomes" id="UP000236379">
    <property type="component" value="Unassembled WGS sequence"/>
</dbReference>
<organism evidence="2 3">
    <name type="scientific">Deinococcus koreensis</name>
    <dbReference type="NCBI Taxonomy" id="2054903"/>
    <lineage>
        <taxon>Bacteria</taxon>
        <taxon>Thermotogati</taxon>
        <taxon>Deinococcota</taxon>
        <taxon>Deinococci</taxon>
        <taxon>Deinococcales</taxon>
        <taxon>Deinococcaceae</taxon>
        <taxon>Deinococcus</taxon>
    </lineage>
</organism>
<dbReference type="OrthoDB" id="9795206at2"/>
<evidence type="ECO:0000259" key="1">
    <source>
        <dbReference type="PROSITE" id="PS51186"/>
    </source>
</evidence>
<evidence type="ECO:0000313" key="2">
    <source>
        <dbReference type="EMBL" id="PNY82705.1"/>
    </source>
</evidence>
<feature type="domain" description="N-acetyltransferase" evidence="1">
    <location>
        <begin position="3"/>
        <end position="163"/>
    </location>
</feature>
<protein>
    <submittedName>
        <fullName evidence="2">N-acetyltransferase</fullName>
    </submittedName>
</protein>
<dbReference type="Pfam" id="PF13302">
    <property type="entry name" value="Acetyltransf_3"/>
    <property type="match status" value="1"/>
</dbReference>